<dbReference type="eggNOG" id="ENOG502T05Z">
    <property type="taxonomic scope" value="Eukaryota"/>
</dbReference>
<dbReference type="RefSeq" id="XP_007802224.1">
    <property type="nucleotide sequence ID" value="XM_007804033.1"/>
</dbReference>
<organism evidence="2 3">
    <name type="scientific">Endocarpon pusillum (strain Z07020 / HMAS-L-300199)</name>
    <name type="common">Lichen-forming fungus</name>
    <dbReference type="NCBI Taxonomy" id="1263415"/>
    <lineage>
        <taxon>Eukaryota</taxon>
        <taxon>Fungi</taxon>
        <taxon>Dikarya</taxon>
        <taxon>Ascomycota</taxon>
        <taxon>Pezizomycotina</taxon>
        <taxon>Eurotiomycetes</taxon>
        <taxon>Chaetothyriomycetidae</taxon>
        <taxon>Verrucariales</taxon>
        <taxon>Verrucariaceae</taxon>
        <taxon>Endocarpon</taxon>
    </lineage>
</organism>
<evidence type="ECO:0000313" key="3">
    <source>
        <dbReference type="Proteomes" id="UP000019373"/>
    </source>
</evidence>
<evidence type="ECO:0000256" key="1">
    <source>
        <dbReference type="SAM" id="MobiDB-lite"/>
    </source>
</evidence>
<proteinExistence type="predicted"/>
<dbReference type="Proteomes" id="UP000019373">
    <property type="component" value="Unassembled WGS sequence"/>
</dbReference>
<gene>
    <name evidence="2" type="ORF">EPUS_02946</name>
</gene>
<dbReference type="GeneID" id="19237995"/>
<dbReference type="AlphaFoldDB" id="U1HP64"/>
<dbReference type="EMBL" id="KE721112">
    <property type="protein sequence ID" value="ERF72155.1"/>
    <property type="molecule type" value="Genomic_DNA"/>
</dbReference>
<reference evidence="3" key="1">
    <citation type="journal article" date="2014" name="BMC Genomics">
        <title>Genome characteristics reveal the impact of lichenization on lichen-forming fungus Endocarpon pusillum Hedwig (Verrucariales, Ascomycota).</title>
        <authorList>
            <person name="Wang Y.-Y."/>
            <person name="Liu B."/>
            <person name="Zhang X.-Y."/>
            <person name="Zhou Q.-M."/>
            <person name="Zhang T."/>
            <person name="Li H."/>
            <person name="Yu Y.-F."/>
            <person name="Zhang X.-L."/>
            <person name="Hao X.-Y."/>
            <person name="Wang M."/>
            <person name="Wang L."/>
            <person name="Wei J.-C."/>
        </authorList>
    </citation>
    <scope>NUCLEOTIDE SEQUENCE [LARGE SCALE GENOMIC DNA]</scope>
    <source>
        <strain evidence="3">Z07020 / HMAS-L-300199</strain>
    </source>
</reference>
<name>U1HP64_ENDPU</name>
<sequence>MSRPARNVGSGGLGNQSRSPDPAFQVLGGAFAGLGPHNVGPETPSRVGPGIAPGRMEESTPDFLFERKIQKFFDMAEAYCYAHMNFPSTAGDALLHPLIKDRLMKAATRESAHQLASTGHTRYLLMTKVVLQWIIRHIWTEIPPFEGFDVEADRRITNYKRQIYQTTPPLLRHHFLSQIAKDVQRIRAHPDFLSYFQRLVCSQATKLWAIVHPLMHYPTLPSDWQDLLSLIYTAYCISGEMWATPFDWRFDFTPVGYPYQPSMINKDPYIKGTPEELARRNLVVKLGYTPAVYLRDSADGFARIAQIASHKVLVKEA</sequence>
<evidence type="ECO:0000313" key="2">
    <source>
        <dbReference type="EMBL" id="ERF72155.1"/>
    </source>
</evidence>
<keyword evidence="3" id="KW-1185">Reference proteome</keyword>
<dbReference type="OrthoDB" id="4203839at2759"/>
<protein>
    <submittedName>
        <fullName evidence="2">Uncharacterized protein</fullName>
    </submittedName>
</protein>
<feature type="region of interest" description="Disordered" evidence="1">
    <location>
        <begin position="1"/>
        <end position="20"/>
    </location>
</feature>
<accession>U1HP64</accession>
<dbReference type="HOGENOM" id="CLU_877256_0_0_1"/>